<evidence type="ECO:0000313" key="2">
    <source>
        <dbReference type="EMBL" id="ESS62324.1"/>
    </source>
</evidence>
<dbReference type="VEuPathDB" id="TriTrypDB:TCDM_10012"/>
<protein>
    <submittedName>
        <fullName evidence="2">Uncharacterized protein</fullName>
    </submittedName>
</protein>
<proteinExistence type="predicted"/>
<feature type="region of interest" description="Disordered" evidence="1">
    <location>
        <begin position="1"/>
        <end position="26"/>
    </location>
</feature>
<feature type="region of interest" description="Disordered" evidence="1">
    <location>
        <begin position="173"/>
        <end position="208"/>
    </location>
</feature>
<accession>V5B3Z4</accession>
<feature type="compositionally biased region" description="Low complexity" evidence="1">
    <location>
        <begin position="13"/>
        <end position="26"/>
    </location>
</feature>
<evidence type="ECO:0000313" key="3">
    <source>
        <dbReference type="Proteomes" id="UP000017861"/>
    </source>
</evidence>
<comment type="caution">
    <text evidence="2">The sequence shown here is derived from an EMBL/GenBank/DDBJ whole genome shotgun (WGS) entry which is preliminary data.</text>
</comment>
<reference evidence="2 3" key="1">
    <citation type="journal article" date="2014" name="Genome Announc.">
        <title>Trypanosoma cruzi Clone Dm28c Draft Genome Sequence.</title>
        <authorList>
            <person name="Grisard E.C."/>
            <person name="Teixeira S.M."/>
            <person name="de Almeida L.G."/>
            <person name="Stoco P.H."/>
            <person name="Gerber A.L."/>
            <person name="Talavera-Lopez C."/>
            <person name="Lima O.C."/>
            <person name="Andersson B."/>
            <person name="de Vasconcelos A.T."/>
        </authorList>
    </citation>
    <scope>NUCLEOTIDE SEQUENCE [LARGE SCALE GENOMIC DNA]</scope>
    <source>
        <strain evidence="2 3">Dm28c</strain>
    </source>
</reference>
<dbReference type="EMBL" id="AYLP01000192">
    <property type="protein sequence ID" value="ESS62324.1"/>
    <property type="molecule type" value="Genomic_DNA"/>
</dbReference>
<dbReference type="Proteomes" id="UP000017861">
    <property type="component" value="Unassembled WGS sequence"/>
</dbReference>
<organism evidence="2 3">
    <name type="scientific">Trypanosoma cruzi Dm28c</name>
    <dbReference type="NCBI Taxonomy" id="1416333"/>
    <lineage>
        <taxon>Eukaryota</taxon>
        <taxon>Discoba</taxon>
        <taxon>Euglenozoa</taxon>
        <taxon>Kinetoplastea</taxon>
        <taxon>Metakinetoplastina</taxon>
        <taxon>Trypanosomatida</taxon>
        <taxon>Trypanosomatidae</taxon>
        <taxon>Trypanosoma</taxon>
        <taxon>Schizotrypanum</taxon>
    </lineage>
</organism>
<name>V5B3Z4_TRYCR</name>
<evidence type="ECO:0000256" key="1">
    <source>
        <dbReference type="SAM" id="MobiDB-lite"/>
    </source>
</evidence>
<dbReference type="AlphaFoldDB" id="V5B3Z4"/>
<sequence length="269" mass="29175">MPKQLSKNREIKTTQIPHTHTHTQTPQSILQKKSNKLLSQRIIHAWCRHISNRQKRESAYSMSLYKVYRQAEHINTDRNMPVDIGLSLLHPLPSVGTAAAATSRRSSGKGQAAALLLPWIGGGASFMSASQAPHPTAASSSLGEGSTAPCASSAASGLLGPVAVAPPPVLSLAASSPNDCPQQTSHHRRPHRRCPEDRASSPPPAAHPRCRWARAHRCRRGTGGDFLLWRRMLLGSSRVHIIRWCAAAGPNALWIGDGCPWQSLFSICQ</sequence>
<gene>
    <name evidence="2" type="ORF">TCDM_10012</name>
</gene>